<dbReference type="Pfam" id="PF00551">
    <property type="entry name" value="Formyl_trans_N"/>
    <property type="match status" value="1"/>
</dbReference>
<name>A0A9P7MR43_9HYPO</name>
<dbReference type="CDD" id="cd08646">
    <property type="entry name" value="FMT_core_Met-tRNA-FMT_N"/>
    <property type="match status" value="1"/>
</dbReference>
<keyword evidence="5" id="KW-1185">Reference proteome</keyword>
<feature type="domain" description="Formyl transferase N-terminal" evidence="2">
    <location>
        <begin position="40"/>
        <end position="224"/>
    </location>
</feature>
<dbReference type="SUPFAM" id="SSF53328">
    <property type="entry name" value="Formyltransferase"/>
    <property type="match status" value="1"/>
</dbReference>
<dbReference type="Gene3D" id="3.40.50.12230">
    <property type="match status" value="1"/>
</dbReference>
<accession>A0A9P7MR43</accession>
<reference evidence="4 5" key="1">
    <citation type="journal article" date="2020" name="bioRxiv">
        <title>Whole genome comparisons of ergot fungi reveals the divergence and evolution of species within the genus Claviceps are the result of varying mechanisms driving genome evolution and host range expansion.</title>
        <authorList>
            <person name="Wyka S.A."/>
            <person name="Mondo S.J."/>
            <person name="Liu M."/>
            <person name="Dettman J."/>
            <person name="Nalam V."/>
            <person name="Broders K.D."/>
        </authorList>
    </citation>
    <scope>NUCLEOTIDE SEQUENCE</scope>
    <source>
        <strain evidence="4">CCC 1102</strain>
        <strain evidence="3 5">LM583</strain>
    </source>
</reference>
<dbReference type="Proteomes" id="UP000784919">
    <property type="component" value="Unassembled WGS sequence"/>
</dbReference>
<protein>
    <recommendedName>
        <fullName evidence="1">methionyl-tRNA formyltransferase</fullName>
        <ecNumber evidence="1">2.1.2.9</ecNumber>
    </recommendedName>
</protein>
<dbReference type="OrthoDB" id="10268103at2759"/>
<dbReference type="AlphaFoldDB" id="A0A9P7MR43"/>
<dbReference type="GO" id="GO:0005739">
    <property type="term" value="C:mitochondrion"/>
    <property type="evidence" value="ECO:0007669"/>
    <property type="project" value="TreeGrafter"/>
</dbReference>
<evidence type="ECO:0000259" key="2">
    <source>
        <dbReference type="Pfam" id="PF00551"/>
    </source>
</evidence>
<dbReference type="EMBL" id="SRPR01000077">
    <property type="protein sequence ID" value="KAG5961640.1"/>
    <property type="molecule type" value="Genomic_DNA"/>
</dbReference>
<evidence type="ECO:0000256" key="1">
    <source>
        <dbReference type="ARBA" id="ARBA00012261"/>
    </source>
</evidence>
<dbReference type="EMBL" id="SRPS01000161">
    <property type="protein sequence ID" value="KAG5964913.1"/>
    <property type="molecule type" value="Genomic_DNA"/>
</dbReference>
<evidence type="ECO:0000313" key="5">
    <source>
        <dbReference type="Proteomes" id="UP000742024"/>
    </source>
</evidence>
<dbReference type="InterPro" id="IPR041711">
    <property type="entry name" value="Met-tRNA-FMT_N"/>
</dbReference>
<evidence type="ECO:0000313" key="6">
    <source>
        <dbReference type="Proteomes" id="UP000784919"/>
    </source>
</evidence>
<dbReference type="EC" id="2.1.2.9" evidence="1"/>
<dbReference type="InterPro" id="IPR036477">
    <property type="entry name" value="Formyl_transf_N_sf"/>
</dbReference>
<dbReference type="PANTHER" id="PTHR11138">
    <property type="entry name" value="METHIONYL-TRNA FORMYLTRANSFERASE"/>
    <property type="match status" value="1"/>
</dbReference>
<organism evidence="4 6">
    <name type="scientific">Claviceps arundinis</name>
    <dbReference type="NCBI Taxonomy" id="1623583"/>
    <lineage>
        <taxon>Eukaryota</taxon>
        <taxon>Fungi</taxon>
        <taxon>Dikarya</taxon>
        <taxon>Ascomycota</taxon>
        <taxon>Pezizomycotina</taxon>
        <taxon>Sordariomycetes</taxon>
        <taxon>Hypocreomycetidae</taxon>
        <taxon>Hypocreales</taxon>
        <taxon>Clavicipitaceae</taxon>
        <taxon>Claviceps</taxon>
    </lineage>
</organism>
<dbReference type="Proteomes" id="UP000742024">
    <property type="component" value="Unassembled WGS sequence"/>
</dbReference>
<dbReference type="GO" id="GO:0004479">
    <property type="term" value="F:methionyl-tRNA formyltransferase activity"/>
    <property type="evidence" value="ECO:0007669"/>
    <property type="project" value="UniProtKB-EC"/>
</dbReference>
<dbReference type="InterPro" id="IPR002376">
    <property type="entry name" value="Formyl_transf_N"/>
</dbReference>
<comment type="caution">
    <text evidence="4">The sequence shown here is derived from an EMBL/GenBank/DDBJ whole genome shotgun (WGS) entry which is preliminary data.</text>
</comment>
<evidence type="ECO:0000313" key="4">
    <source>
        <dbReference type="EMBL" id="KAG5964913.1"/>
    </source>
</evidence>
<dbReference type="PANTHER" id="PTHR11138:SF5">
    <property type="entry name" value="METHIONYL-TRNA FORMYLTRANSFERASE, MITOCHONDRIAL"/>
    <property type="match status" value="1"/>
</dbReference>
<gene>
    <name evidence="4" type="ORF">E4U56_002021</name>
    <name evidence="3" type="ORF">E4U57_007486</name>
</gene>
<sequence>MFRLFTPVKPRLFVALLSRRPTSTLSTPHAPARRPQEPLRILFCGSDDFSCPSLKALHQEMERKTGLVESIEVVVLPNKYKGRGLRYVEDGPCKTLAKKLRLQLYERRDPEDWDGPLPVGTNLIVAVSYGAFIPAKILASVKYGGLNVHPSLLPDLHGAAPLHHALLRGDTHTGVTLQTLDDKAFDRGIILTQTPSPGIPISDDDVLNSLREKTAAHGAEMLIQGLRDGLHIPPYRDVGWKAAQLKEQGIEKPQHARKTIKDDSMIQPDWTAEDFWLRYRTFGKVWARAVYCRSHHANRIILEDVEPVTLEEDYLEKLPPYEGLRLLIFEYEDKDGGVPTRHERRVIWRNDRLSPALIHAKGNDWIRVKRIRVAGKHDTHSSLALPPFARKRKAILGGEYPMFYPRPAKKEN</sequence>
<evidence type="ECO:0000313" key="3">
    <source>
        <dbReference type="EMBL" id="KAG5961640.1"/>
    </source>
</evidence>
<proteinExistence type="predicted"/>